<name>A0A1B8AIT9_FUSPO</name>
<dbReference type="Proteomes" id="UP000091967">
    <property type="component" value="Unassembled WGS sequence"/>
</dbReference>
<protein>
    <submittedName>
        <fullName evidence="1">Uncharacterized protein</fullName>
    </submittedName>
</protein>
<dbReference type="EMBL" id="LYXU01000004">
    <property type="protein sequence ID" value="OBS20194.1"/>
    <property type="molecule type" value="Genomic_DNA"/>
</dbReference>
<evidence type="ECO:0000313" key="1">
    <source>
        <dbReference type="EMBL" id="OBS20194.1"/>
    </source>
</evidence>
<reference evidence="1 2" key="1">
    <citation type="submission" date="2016-06" db="EMBL/GenBank/DDBJ databases">
        <title>Living apart together: crosstalk between the core and supernumerary genomes in a fungal plant pathogen.</title>
        <authorList>
            <person name="Vanheule A."/>
            <person name="Audenaert K."/>
            <person name="Warris S."/>
            <person name="Van De Geest H."/>
            <person name="Schijlen E."/>
            <person name="Hofte M."/>
            <person name="De Saeger S."/>
            <person name="Haesaert G."/>
            <person name="Waalwijk C."/>
            <person name="Van Der Lee T."/>
        </authorList>
    </citation>
    <scope>NUCLEOTIDE SEQUENCE [LARGE SCALE GENOMIC DNA]</scope>
    <source>
        <strain evidence="1 2">2516</strain>
    </source>
</reference>
<gene>
    <name evidence="1" type="ORF">FPOA_11916</name>
</gene>
<keyword evidence="2" id="KW-1185">Reference proteome</keyword>
<accession>A0A1B8AIT9</accession>
<proteinExistence type="predicted"/>
<organism evidence="1 2">
    <name type="scientific">Fusarium poae</name>
    <dbReference type="NCBI Taxonomy" id="36050"/>
    <lineage>
        <taxon>Eukaryota</taxon>
        <taxon>Fungi</taxon>
        <taxon>Dikarya</taxon>
        <taxon>Ascomycota</taxon>
        <taxon>Pezizomycotina</taxon>
        <taxon>Sordariomycetes</taxon>
        <taxon>Hypocreomycetidae</taxon>
        <taxon>Hypocreales</taxon>
        <taxon>Nectriaceae</taxon>
        <taxon>Fusarium</taxon>
    </lineage>
</organism>
<sequence length="127" mass="14503">MRISKTMSNSAKRASGSLVVKNYHQDIIVSMERALPTHKCGLCGHLDRCLAAGQPSTEPNWRQSRHPYYEKDITQQESDLRYGCRRRDLSLLRGALAWPRGLQAGDGQHIAPLRKPRHLVREHVYAM</sequence>
<dbReference type="AlphaFoldDB" id="A0A1B8AIT9"/>
<comment type="caution">
    <text evidence="1">The sequence shown here is derived from an EMBL/GenBank/DDBJ whole genome shotgun (WGS) entry which is preliminary data.</text>
</comment>
<evidence type="ECO:0000313" key="2">
    <source>
        <dbReference type="Proteomes" id="UP000091967"/>
    </source>
</evidence>